<protein>
    <submittedName>
        <fullName evidence="1">Uncharacterized protein</fullName>
    </submittedName>
</protein>
<keyword evidence="2" id="KW-1185">Reference proteome</keyword>
<evidence type="ECO:0000313" key="1">
    <source>
        <dbReference type="EMBL" id="KAF0541353.1"/>
    </source>
</evidence>
<dbReference type="Proteomes" id="UP000439903">
    <property type="component" value="Unassembled WGS sequence"/>
</dbReference>
<dbReference type="OrthoDB" id="2469992at2759"/>
<comment type="caution">
    <text evidence="1">The sequence shown here is derived from an EMBL/GenBank/DDBJ whole genome shotgun (WGS) entry which is preliminary data.</text>
</comment>
<organism evidence="1 2">
    <name type="scientific">Gigaspora margarita</name>
    <dbReference type="NCBI Taxonomy" id="4874"/>
    <lineage>
        <taxon>Eukaryota</taxon>
        <taxon>Fungi</taxon>
        <taxon>Fungi incertae sedis</taxon>
        <taxon>Mucoromycota</taxon>
        <taxon>Glomeromycotina</taxon>
        <taxon>Glomeromycetes</taxon>
        <taxon>Diversisporales</taxon>
        <taxon>Gigasporaceae</taxon>
        <taxon>Gigaspora</taxon>
    </lineage>
</organism>
<dbReference type="EMBL" id="WTPW01000153">
    <property type="protein sequence ID" value="KAF0541353.1"/>
    <property type="molecule type" value="Genomic_DNA"/>
</dbReference>
<sequence>MLDEQAKKISVSQQIRKQYYNDTAFFYDVPRPEDLPNQTYISEEDEVKHDHIKEQKRRKIREALKSIEAEKSKVTAKAK</sequence>
<gene>
    <name evidence="1" type="ORF">F8M41_005515</name>
</gene>
<evidence type="ECO:0000313" key="2">
    <source>
        <dbReference type="Proteomes" id="UP000439903"/>
    </source>
</evidence>
<accession>A0A8H4AX81</accession>
<proteinExistence type="predicted"/>
<name>A0A8H4AX81_GIGMA</name>
<dbReference type="AlphaFoldDB" id="A0A8H4AX81"/>
<reference evidence="1 2" key="1">
    <citation type="journal article" date="2019" name="Environ. Microbiol.">
        <title>At the nexus of three kingdoms: the genome of the mycorrhizal fungus Gigaspora margarita provides insights into plant, endobacterial and fungal interactions.</title>
        <authorList>
            <person name="Venice F."/>
            <person name="Ghignone S."/>
            <person name="Salvioli di Fossalunga A."/>
            <person name="Amselem J."/>
            <person name="Novero M."/>
            <person name="Xianan X."/>
            <person name="Sedzielewska Toro K."/>
            <person name="Morin E."/>
            <person name="Lipzen A."/>
            <person name="Grigoriev I.V."/>
            <person name="Henrissat B."/>
            <person name="Martin F.M."/>
            <person name="Bonfante P."/>
        </authorList>
    </citation>
    <scope>NUCLEOTIDE SEQUENCE [LARGE SCALE GENOMIC DNA]</scope>
    <source>
        <strain evidence="1 2">BEG34</strain>
    </source>
</reference>